<protein>
    <recommendedName>
        <fullName evidence="4">Secreted protein</fullName>
    </recommendedName>
</protein>
<reference evidence="2" key="1">
    <citation type="thesis" date="2020" institute="ProQuest LLC" country="789 East Eisenhower Parkway, Ann Arbor, MI, USA">
        <title>Comparative Genomics and Chromosome Evolution.</title>
        <authorList>
            <person name="Mudd A.B."/>
        </authorList>
    </citation>
    <scope>NUCLEOTIDE SEQUENCE</scope>
    <source>
        <strain evidence="2">237g6f4</strain>
        <tissue evidence="2">Blood</tissue>
    </source>
</reference>
<keyword evidence="3" id="KW-1185">Reference proteome</keyword>
<gene>
    <name evidence="2" type="ORF">GDO81_014394</name>
</gene>
<evidence type="ECO:0000313" key="3">
    <source>
        <dbReference type="Proteomes" id="UP000824782"/>
    </source>
</evidence>
<comment type="caution">
    <text evidence="2">The sequence shown here is derived from an EMBL/GenBank/DDBJ whole genome shotgun (WGS) entry which is preliminary data.</text>
</comment>
<name>A0AAV7BA89_ENGPU</name>
<keyword evidence="1" id="KW-0732">Signal</keyword>
<feature type="signal peptide" evidence="1">
    <location>
        <begin position="1"/>
        <end position="17"/>
    </location>
</feature>
<evidence type="ECO:0000313" key="2">
    <source>
        <dbReference type="EMBL" id="KAG8569406.1"/>
    </source>
</evidence>
<feature type="chain" id="PRO_5043316643" description="Secreted protein" evidence="1">
    <location>
        <begin position="18"/>
        <end position="113"/>
    </location>
</feature>
<dbReference type="InterPro" id="IPR000048">
    <property type="entry name" value="IQ_motif_EF-hand-BS"/>
</dbReference>
<sequence length="113" mass="13322">MLASLMTALIFVVRVFGKLGSSLFREEQAPYLMYQPLPWHVQYVTQNRRASRDQERRGSCQYTCTTYPARDKYGQRRASPRRGDMSIQDATERAALTIQSHYRKYQQHKHHQA</sequence>
<organism evidence="2 3">
    <name type="scientific">Engystomops pustulosus</name>
    <name type="common">Tungara frog</name>
    <name type="synonym">Physalaemus pustulosus</name>
    <dbReference type="NCBI Taxonomy" id="76066"/>
    <lineage>
        <taxon>Eukaryota</taxon>
        <taxon>Metazoa</taxon>
        <taxon>Chordata</taxon>
        <taxon>Craniata</taxon>
        <taxon>Vertebrata</taxon>
        <taxon>Euteleostomi</taxon>
        <taxon>Amphibia</taxon>
        <taxon>Batrachia</taxon>
        <taxon>Anura</taxon>
        <taxon>Neobatrachia</taxon>
        <taxon>Hyloidea</taxon>
        <taxon>Leptodactylidae</taxon>
        <taxon>Leiuperinae</taxon>
        <taxon>Engystomops</taxon>
    </lineage>
</organism>
<evidence type="ECO:0008006" key="4">
    <source>
        <dbReference type="Google" id="ProtNLM"/>
    </source>
</evidence>
<accession>A0AAV7BA89</accession>
<proteinExistence type="predicted"/>
<dbReference type="AlphaFoldDB" id="A0AAV7BA89"/>
<dbReference type="PROSITE" id="PS50096">
    <property type="entry name" value="IQ"/>
    <property type="match status" value="1"/>
</dbReference>
<dbReference type="Proteomes" id="UP000824782">
    <property type="component" value="Unassembled WGS sequence"/>
</dbReference>
<evidence type="ECO:0000256" key="1">
    <source>
        <dbReference type="SAM" id="SignalP"/>
    </source>
</evidence>
<dbReference type="EMBL" id="WNYA01000006">
    <property type="protein sequence ID" value="KAG8569406.1"/>
    <property type="molecule type" value="Genomic_DNA"/>
</dbReference>
<dbReference type="Pfam" id="PF00612">
    <property type="entry name" value="IQ"/>
    <property type="match status" value="1"/>
</dbReference>